<dbReference type="Gene3D" id="3.60.10.10">
    <property type="entry name" value="Endonuclease/exonuclease/phosphatase"/>
    <property type="match status" value="1"/>
</dbReference>
<dbReference type="SUPFAM" id="SSF56219">
    <property type="entry name" value="DNase I-like"/>
    <property type="match status" value="1"/>
</dbReference>
<dbReference type="InterPro" id="IPR050410">
    <property type="entry name" value="CCR4/nocturin_mRNA_transcr"/>
</dbReference>
<evidence type="ECO:0000259" key="1">
    <source>
        <dbReference type="Pfam" id="PF03372"/>
    </source>
</evidence>
<proteinExistence type="predicted"/>
<dbReference type="PANTHER" id="PTHR12121:SF36">
    <property type="entry name" value="ENDONUCLEASE_EXONUCLEASE_PHOSPHATASE DOMAIN-CONTAINING PROTEIN"/>
    <property type="match status" value="1"/>
</dbReference>
<accession>A0A6B2LAM5</accession>
<protein>
    <recommendedName>
        <fullName evidence="1">Endonuclease/exonuclease/phosphatase domain-containing protein</fullName>
    </recommendedName>
</protein>
<evidence type="ECO:0000313" key="2">
    <source>
        <dbReference type="EMBL" id="NDV34089.1"/>
    </source>
</evidence>
<dbReference type="InterPro" id="IPR036691">
    <property type="entry name" value="Endo/exonu/phosph_ase_sf"/>
</dbReference>
<feature type="domain" description="Endonuclease/exonuclease/phosphatase" evidence="1">
    <location>
        <begin position="2"/>
        <end position="216"/>
    </location>
</feature>
<name>A0A6B2LAM5_9EUKA</name>
<dbReference type="PANTHER" id="PTHR12121">
    <property type="entry name" value="CARBON CATABOLITE REPRESSOR PROTEIN 4"/>
    <property type="match status" value="1"/>
</dbReference>
<dbReference type="Pfam" id="PF03372">
    <property type="entry name" value="Exo_endo_phos"/>
    <property type="match status" value="1"/>
</dbReference>
<dbReference type="AlphaFoldDB" id="A0A6B2LAM5"/>
<dbReference type="EMBL" id="GIBP01005120">
    <property type="protein sequence ID" value="NDV34089.1"/>
    <property type="molecule type" value="Transcribed_RNA"/>
</dbReference>
<dbReference type="GO" id="GO:0000175">
    <property type="term" value="F:3'-5'-RNA exonuclease activity"/>
    <property type="evidence" value="ECO:0007669"/>
    <property type="project" value="TreeGrafter"/>
</dbReference>
<reference evidence="2" key="1">
    <citation type="journal article" date="2020" name="J. Eukaryot. Microbiol.">
        <title>De novo Sequencing, Assembly and Annotation of the Transcriptome for the Free-Living Testate Amoeba Arcella intermedia.</title>
        <authorList>
            <person name="Ribeiro G.M."/>
            <person name="Porfirio-Sousa A.L."/>
            <person name="Maurer-Alcala X.X."/>
            <person name="Katz L.A."/>
            <person name="Lahr D.J.G."/>
        </authorList>
    </citation>
    <scope>NUCLEOTIDE SEQUENCE</scope>
</reference>
<sequence length="271" mass="31042">MQEISSMNADIICLQEVDHYRDFFFPSLSKLGYEGYYQQRAGDKKDGCCVMFRRDRLVLVHEVGVDFNEIAQKLKDKTNAHLMNTCNVGQILFLRDEQEEKTVCVANCHLWWEAGAQMIREYQLTYLLFKIKETKEMLGFKQLSIPTILCGDLNEELDFGSKLTALLTKHNYFSSYTPYLNSVQPSPGVTVEGPLTANNKYYTIYTPQVKAAVDAVLYLKDSNDQDGPSIKPTQLLSLFSEEQIKAMNGYSLPSKHFPSDHLSLVVDFEWK</sequence>
<dbReference type="InterPro" id="IPR005135">
    <property type="entry name" value="Endo/exonuclease/phosphatase"/>
</dbReference>
<organism evidence="2">
    <name type="scientific">Arcella intermedia</name>
    <dbReference type="NCBI Taxonomy" id="1963864"/>
    <lineage>
        <taxon>Eukaryota</taxon>
        <taxon>Amoebozoa</taxon>
        <taxon>Tubulinea</taxon>
        <taxon>Elardia</taxon>
        <taxon>Arcellinida</taxon>
        <taxon>Sphaerothecina</taxon>
        <taxon>Arcellidae</taxon>
        <taxon>Arcella</taxon>
    </lineage>
</organism>